<evidence type="ECO:0000313" key="2">
    <source>
        <dbReference type="Proteomes" id="UP000481153"/>
    </source>
</evidence>
<sequence length="250" mass="28482">METPTKTDLTVPVAVPPPGFHQREAKRRACILSRHHEIRYAVIVTDRAPGTNEPEVVHCLFCVHFGREVLSTAVRVRKPMKKVKTFKAPFRVDHFTQHHKIHHIERWEFYSGLTDDGKKSYFSSNPFHTEEVMVHLPPERLERLRGPYKKTTKCSTIKPVAGLVQAVAEPKPDTEETLLYKQQRHQAELEIAKKNLELKQIEVITSIMIARQKMLDAGVSQENVDRALPFPAATHIATSTTSDTSHSVEV</sequence>
<proteinExistence type="predicted"/>
<reference evidence="1 2" key="1">
    <citation type="submission" date="2019-07" db="EMBL/GenBank/DDBJ databases">
        <title>Genomics analysis of Aphanomyces spp. identifies a new class of oomycete effector associated with host adaptation.</title>
        <authorList>
            <person name="Gaulin E."/>
        </authorList>
    </citation>
    <scope>NUCLEOTIDE SEQUENCE [LARGE SCALE GENOMIC DNA]</scope>
    <source>
        <strain evidence="1 2">ATCC 201684</strain>
    </source>
</reference>
<dbReference type="EMBL" id="VJMJ01000119">
    <property type="protein sequence ID" value="KAF0733696.1"/>
    <property type="molecule type" value="Genomic_DNA"/>
</dbReference>
<comment type="caution">
    <text evidence="1">The sequence shown here is derived from an EMBL/GenBank/DDBJ whole genome shotgun (WGS) entry which is preliminary data.</text>
</comment>
<protein>
    <submittedName>
        <fullName evidence="1">Uncharacterized protein</fullName>
    </submittedName>
</protein>
<dbReference type="VEuPathDB" id="FungiDB:AeMF1_002798"/>
<accession>A0A6G0X1P1</accession>
<dbReference type="PANTHER" id="PTHR37067">
    <property type="entry name" value="PX DOMAIN-CONTAINING PROTEIN"/>
    <property type="match status" value="1"/>
</dbReference>
<organism evidence="1 2">
    <name type="scientific">Aphanomyces euteiches</name>
    <dbReference type="NCBI Taxonomy" id="100861"/>
    <lineage>
        <taxon>Eukaryota</taxon>
        <taxon>Sar</taxon>
        <taxon>Stramenopiles</taxon>
        <taxon>Oomycota</taxon>
        <taxon>Saprolegniomycetes</taxon>
        <taxon>Saprolegniales</taxon>
        <taxon>Verrucalvaceae</taxon>
        <taxon>Aphanomyces</taxon>
    </lineage>
</organism>
<dbReference type="PANTHER" id="PTHR37067:SF3">
    <property type="entry name" value="PX DOMAIN-CONTAINING PROTEIN"/>
    <property type="match status" value="1"/>
</dbReference>
<gene>
    <name evidence="1" type="ORF">Ae201684_009269</name>
</gene>
<dbReference type="AlphaFoldDB" id="A0A6G0X1P1"/>
<evidence type="ECO:0000313" key="1">
    <source>
        <dbReference type="EMBL" id="KAF0733696.1"/>
    </source>
</evidence>
<dbReference type="Proteomes" id="UP000481153">
    <property type="component" value="Unassembled WGS sequence"/>
</dbReference>
<name>A0A6G0X1P1_9STRA</name>
<keyword evidence="2" id="KW-1185">Reference proteome</keyword>